<accession>A0A6V8PIU0</accession>
<sequence length="79" mass="8842">MLKLKTITEAEASLEKQKKMINYKSFYGFNKEPFPQDIKTDALYPTATLNAFTERFLCAVNLGAVAVITGEVGYGKSMR</sequence>
<reference evidence="1 2" key="1">
    <citation type="journal article" date="2020" name="Front. Microbiol.">
        <title>Single-cell genomics of novel Actinobacteria with the Wood-Ljungdahl pathway discovered in a serpentinizing system.</title>
        <authorList>
            <person name="Merino N."/>
            <person name="Kawai M."/>
            <person name="Boyd E.S."/>
            <person name="Colman D.R."/>
            <person name="McGlynn S.E."/>
            <person name="Nealson K.H."/>
            <person name="Kurokawa K."/>
            <person name="Hongoh Y."/>
        </authorList>
    </citation>
    <scope>NUCLEOTIDE SEQUENCE [LARGE SCALE GENOMIC DNA]</scope>
    <source>
        <strain evidence="1 2">S34</strain>
    </source>
</reference>
<dbReference type="RefSeq" id="WP_176238394.1">
    <property type="nucleotide sequence ID" value="NZ_BLRZ01000467.1"/>
</dbReference>
<comment type="caution">
    <text evidence="1">The sequence shown here is derived from an EMBL/GenBank/DDBJ whole genome shotgun (WGS) entry which is preliminary data.</text>
</comment>
<proteinExistence type="predicted"/>
<gene>
    <name evidence="1" type="ORF">HKBW3S34_02556</name>
</gene>
<dbReference type="AlphaFoldDB" id="A0A6V8PIU0"/>
<protein>
    <submittedName>
        <fullName evidence="1">Uncharacterized protein</fullName>
    </submittedName>
</protein>
<dbReference type="Proteomes" id="UP000588083">
    <property type="component" value="Unassembled WGS sequence"/>
</dbReference>
<evidence type="ECO:0000313" key="1">
    <source>
        <dbReference type="EMBL" id="GFP31634.1"/>
    </source>
</evidence>
<organism evidence="1 2">
    <name type="scientific">Candidatus Hakubella thermalkaliphila</name>
    <dbReference type="NCBI Taxonomy" id="2754717"/>
    <lineage>
        <taxon>Bacteria</taxon>
        <taxon>Bacillati</taxon>
        <taxon>Actinomycetota</taxon>
        <taxon>Actinomycetota incertae sedis</taxon>
        <taxon>Candidatus Hakubellales</taxon>
        <taxon>Candidatus Hakubellaceae</taxon>
        <taxon>Candidatus Hakubella</taxon>
    </lineage>
</organism>
<dbReference type="EMBL" id="BLRZ01000467">
    <property type="protein sequence ID" value="GFP31634.1"/>
    <property type="molecule type" value="Genomic_DNA"/>
</dbReference>
<keyword evidence="2" id="KW-1185">Reference proteome</keyword>
<name>A0A6V8PIU0_9ACTN</name>
<evidence type="ECO:0000313" key="2">
    <source>
        <dbReference type="Proteomes" id="UP000588083"/>
    </source>
</evidence>